<sequence>MKVLLTSLIILSFLGISVLSFVAMYHSNSHSDELCVTKTANGLDCPANPFAFADFHLNLFKGFSSAHLGNFLNIYFALVIFLLFGLILNLFRPSLLSVGRASCYQFERFFESFTPLTESKTSHWFSLHENSPTAR</sequence>
<keyword evidence="1" id="KW-0472">Membrane</keyword>
<evidence type="ECO:0000313" key="3">
    <source>
        <dbReference type="Proteomes" id="UP000176893"/>
    </source>
</evidence>
<protein>
    <submittedName>
        <fullName evidence="2">Uncharacterized protein</fullName>
    </submittedName>
</protein>
<dbReference type="AlphaFoldDB" id="A0A1F8EDY7"/>
<accession>A0A1F8EDY7</accession>
<name>A0A1F8EDY7_9BACT</name>
<dbReference type="STRING" id="1802661.A2649_02305"/>
<proteinExistence type="predicted"/>
<dbReference type="EMBL" id="MGJB01000008">
    <property type="protein sequence ID" value="OGM98817.1"/>
    <property type="molecule type" value="Genomic_DNA"/>
</dbReference>
<evidence type="ECO:0000256" key="1">
    <source>
        <dbReference type="SAM" id="Phobius"/>
    </source>
</evidence>
<reference evidence="2 3" key="1">
    <citation type="journal article" date="2016" name="Nat. Commun.">
        <title>Thousands of microbial genomes shed light on interconnected biogeochemical processes in an aquifer system.</title>
        <authorList>
            <person name="Anantharaman K."/>
            <person name="Brown C.T."/>
            <person name="Hug L.A."/>
            <person name="Sharon I."/>
            <person name="Castelle C.J."/>
            <person name="Probst A.J."/>
            <person name="Thomas B.C."/>
            <person name="Singh A."/>
            <person name="Wilkins M.J."/>
            <person name="Karaoz U."/>
            <person name="Brodie E.L."/>
            <person name="Williams K.H."/>
            <person name="Hubbard S.S."/>
            <person name="Banfield J.F."/>
        </authorList>
    </citation>
    <scope>NUCLEOTIDE SEQUENCE [LARGE SCALE GENOMIC DNA]</scope>
</reference>
<feature type="transmembrane region" description="Helical" evidence="1">
    <location>
        <begin position="72"/>
        <end position="91"/>
    </location>
</feature>
<keyword evidence="1" id="KW-1133">Transmembrane helix</keyword>
<keyword evidence="1" id="KW-0812">Transmembrane</keyword>
<gene>
    <name evidence="2" type="ORF">A2649_02305</name>
</gene>
<comment type="caution">
    <text evidence="2">The sequence shown here is derived from an EMBL/GenBank/DDBJ whole genome shotgun (WGS) entry which is preliminary data.</text>
</comment>
<dbReference type="Proteomes" id="UP000176893">
    <property type="component" value="Unassembled WGS sequence"/>
</dbReference>
<organism evidence="2 3">
    <name type="scientific">Candidatus Yanofskybacteria bacterium RIFCSPHIGHO2_01_FULL_41_26</name>
    <dbReference type="NCBI Taxonomy" id="1802661"/>
    <lineage>
        <taxon>Bacteria</taxon>
        <taxon>Candidatus Yanofskyibacteriota</taxon>
    </lineage>
</organism>
<evidence type="ECO:0000313" key="2">
    <source>
        <dbReference type="EMBL" id="OGM98817.1"/>
    </source>
</evidence>